<reference evidence="2" key="1">
    <citation type="journal article" date="2024" name="Int. J. Syst. Evol. Microbiol.">
        <title>Brooklawnia propionicigenes sp. nov., a facultatively anaerobic, propionate-producing bacterium isolated from a methanogenic reactor treating waste from cattle farms.</title>
        <authorList>
            <person name="Akita Y."/>
            <person name="Ueki A."/>
            <person name="Tonouchi A."/>
            <person name="Sugawara Y."/>
            <person name="Honma S."/>
            <person name="Kaku N."/>
            <person name="Ueki K."/>
        </authorList>
    </citation>
    <scope>NUCLEOTIDE SEQUENCE</scope>
    <source>
        <strain evidence="2">SH051</strain>
    </source>
</reference>
<proteinExistence type="predicted"/>
<evidence type="ECO:0000313" key="2">
    <source>
        <dbReference type="EMBL" id="BEH02353.1"/>
    </source>
</evidence>
<dbReference type="RefSeq" id="WP_286263915.1">
    <property type="nucleotide sequence ID" value="NZ_AP028056.1"/>
</dbReference>
<organism evidence="2 3">
    <name type="scientific">Brooklawnia propionicigenes</name>
    <dbReference type="NCBI Taxonomy" id="3041175"/>
    <lineage>
        <taxon>Bacteria</taxon>
        <taxon>Bacillati</taxon>
        <taxon>Actinomycetota</taxon>
        <taxon>Actinomycetes</taxon>
        <taxon>Propionibacteriales</taxon>
        <taxon>Propionibacteriaceae</taxon>
        <taxon>Brooklawnia</taxon>
    </lineage>
</organism>
<keyword evidence="3" id="KW-1185">Reference proteome</keyword>
<sequence length="169" mass="18510">MTGQPMNDEPQFRQPENSERNIQDAHHADDLVLPQTNPQAVAPTHYLTNSVSAVLGTKQRDGAWIVPPSLTVNSTLGTVKLDMREAVFESLNVVIDLSCFMGDVKIWVPKGTVIVDETRTFGSDIKLKKLSPPQPGSPKLTLTGTLVFGEVIVYGSKHITLSDRIQGNF</sequence>
<dbReference type="AlphaFoldDB" id="A0AAN0MGN5"/>
<protein>
    <recommendedName>
        <fullName evidence="4">Cell wall-active antibiotics response LiaF-like C-terminal domain-containing protein</fullName>
    </recommendedName>
</protein>
<name>A0AAN0MGN5_9ACTN</name>
<accession>A0AAN0MGN5</accession>
<evidence type="ECO:0000313" key="3">
    <source>
        <dbReference type="Proteomes" id="UP001431656"/>
    </source>
</evidence>
<evidence type="ECO:0000256" key="1">
    <source>
        <dbReference type="SAM" id="MobiDB-lite"/>
    </source>
</evidence>
<dbReference type="PANTHER" id="PTHR40763:SF5">
    <property type="entry name" value="MEMBRANE PROTEIN"/>
    <property type="match status" value="1"/>
</dbReference>
<dbReference type="EMBL" id="AP028056">
    <property type="protein sequence ID" value="BEH02353.1"/>
    <property type="molecule type" value="Genomic_DNA"/>
</dbReference>
<dbReference type="KEGG" id="broo:brsh051_16340"/>
<gene>
    <name evidence="2" type="ORF">brsh051_16340</name>
</gene>
<evidence type="ECO:0008006" key="4">
    <source>
        <dbReference type="Google" id="ProtNLM"/>
    </source>
</evidence>
<dbReference type="Proteomes" id="UP001431656">
    <property type="component" value="Chromosome"/>
</dbReference>
<dbReference type="PANTHER" id="PTHR40763">
    <property type="entry name" value="MEMBRANE PROTEIN-RELATED"/>
    <property type="match status" value="1"/>
</dbReference>
<feature type="region of interest" description="Disordered" evidence="1">
    <location>
        <begin position="1"/>
        <end position="20"/>
    </location>
</feature>